<sequence length="163" mass="17322">MPMAASASSTKVLGLPQCGQVGDRVEQTDRIETGGRSIFTQAQQKSLRFRPVCIRVGSRAFTSRGRQVEGGPQIRCQAAQSEGSSSPSETTTPNRSLLCQNCDGNGAVPCGQCKGTGVNQEDKFDGRFKAGQTCWLCRGKRQMLCGECNGAGFVGGFMSTQSD</sequence>
<organism evidence="2 3">
    <name type="scientific">Klebsormidium nitens</name>
    <name type="common">Green alga</name>
    <name type="synonym">Ulothrix nitens</name>
    <dbReference type="NCBI Taxonomy" id="105231"/>
    <lineage>
        <taxon>Eukaryota</taxon>
        <taxon>Viridiplantae</taxon>
        <taxon>Streptophyta</taxon>
        <taxon>Klebsormidiophyceae</taxon>
        <taxon>Klebsormidiales</taxon>
        <taxon>Klebsormidiaceae</taxon>
        <taxon>Klebsormidium</taxon>
    </lineage>
</organism>
<dbReference type="InterPro" id="IPR036410">
    <property type="entry name" value="HSP_DnaJ_Cys-rich_dom_sf"/>
</dbReference>
<gene>
    <name evidence="2" type="ORF">KFL_004940070</name>
</gene>
<name>A0A1Y1IKH0_KLENI</name>
<dbReference type="InterPro" id="IPR057453">
    <property type="entry name" value="BSD2_CRD"/>
</dbReference>
<dbReference type="SUPFAM" id="SSF57938">
    <property type="entry name" value="DnaJ/Hsp40 cysteine-rich domain"/>
    <property type="match status" value="1"/>
</dbReference>
<dbReference type="Pfam" id="PF25436">
    <property type="entry name" value="BSD2_CRD"/>
    <property type="match status" value="1"/>
</dbReference>
<accession>A0A1Y1IKH0</accession>
<dbReference type="OrthoDB" id="2019540at2759"/>
<feature type="domain" description="BSD2 cysteine rich" evidence="1">
    <location>
        <begin position="95"/>
        <end position="162"/>
    </location>
</feature>
<protein>
    <recommendedName>
        <fullName evidence="1">BSD2 cysteine rich domain-containing protein</fullName>
    </recommendedName>
</protein>
<proteinExistence type="predicted"/>
<dbReference type="AlphaFoldDB" id="A0A1Y1IKH0"/>
<dbReference type="STRING" id="105231.A0A1Y1IKH0"/>
<dbReference type="Proteomes" id="UP000054558">
    <property type="component" value="Unassembled WGS sequence"/>
</dbReference>
<dbReference type="PANTHER" id="PTHR15852">
    <property type="entry name" value="PLASTID TRANSCRIPTIONALLY ACTIVE PROTEIN"/>
    <property type="match status" value="1"/>
</dbReference>
<evidence type="ECO:0000259" key="1">
    <source>
        <dbReference type="Pfam" id="PF25436"/>
    </source>
</evidence>
<dbReference type="EMBL" id="DF237443">
    <property type="protein sequence ID" value="GAQ89177.1"/>
    <property type="molecule type" value="Genomic_DNA"/>
</dbReference>
<dbReference type="PANTHER" id="PTHR15852:SF51">
    <property type="entry name" value="PROTEIN BUNDLE SHEATH DEFECTIVE 2, CHLOROPLASTIC"/>
    <property type="match status" value="1"/>
</dbReference>
<evidence type="ECO:0000313" key="3">
    <source>
        <dbReference type="Proteomes" id="UP000054558"/>
    </source>
</evidence>
<evidence type="ECO:0000313" key="2">
    <source>
        <dbReference type="EMBL" id="GAQ89177.1"/>
    </source>
</evidence>
<keyword evidence="3" id="KW-1185">Reference proteome</keyword>
<reference evidence="2 3" key="1">
    <citation type="journal article" date="2014" name="Nat. Commun.">
        <title>Klebsormidium flaccidum genome reveals primary factors for plant terrestrial adaptation.</title>
        <authorList>
            <person name="Hori K."/>
            <person name="Maruyama F."/>
            <person name="Fujisawa T."/>
            <person name="Togashi T."/>
            <person name="Yamamoto N."/>
            <person name="Seo M."/>
            <person name="Sato S."/>
            <person name="Yamada T."/>
            <person name="Mori H."/>
            <person name="Tajima N."/>
            <person name="Moriyama T."/>
            <person name="Ikeuchi M."/>
            <person name="Watanabe M."/>
            <person name="Wada H."/>
            <person name="Kobayashi K."/>
            <person name="Saito M."/>
            <person name="Masuda T."/>
            <person name="Sasaki-Sekimoto Y."/>
            <person name="Mashiguchi K."/>
            <person name="Awai K."/>
            <person name="Shimojima M."/>
            <person name="Masuda S."/>
            <person name="Iwai M."/>
            <person name="Nobusawa T."/>
            <person name="Narise T."/>
            <person name="Kondo S."/>
            <person name="Saito H."/>
            <person name="Sato R."/>
            <person name="Murakawa M."/>
            <person name="Ihara Y."/>
            <person name="Oshima-Yamada Y."/>
            <person name="Ohtaka K."/>
            <person name="Satoh M."/>
            <person name="Sonobe K."/>
            <person name="Ishii M."/>
            <person name="Ohtani R."/>
            <person name="Kanamori-Sato M."/>
            <person name="Honoki R."/>
            <person name="Miyazaki D."/>
            <person name="Mochizuki H."/>
            <person name="Umetsu J."/>
            <person name="Higashi K."/>
            <person name="Shibata D."/>
            <person name="Kamiya Y."/>
            <person name="Sato N."/>
            <person name="Nakamura Y."/>
            <person name="Tabata S."/>
            <person name="Ida S."/>
            <person name="Kurokawa K."/>
            <person name="Ohta H."/>
        </authorList>
    </citation>
    <scope>NUCLEOTIDE SEQUENCE [LARGE SCALE GENOMIC DNA]</scope>
    <source>
        <strain evidence="2 3">NIES-2285</strain>
    </source>
</reference>